<feature type="transmembrane region" description="Helical" evidence="1">
    <location>
        <begin position="170"/>
        <end position="193"/>
    </location>
</feature>
<gene>
    <name evidence="2" type="ORF">Hyperionvirus7_81</name>
</gene>
<sequence length="252" mass="29308">MTGIDASFFIFDTIITMALFCARANWNKFKPSTKWTRIIGCLYSFGLLLYMYLPYTSFIHFESSTTDDFFTRIKSLQNLFQMMTPCLLTINGTIECAKELYKIFPTVFEFNLIRKILMLVYIPLYVIIIGIVSQVCYNFATQYTGFLISFMIIYTIFLLSRNIYGVLVNVIFLFICEKLFGIQLLVLYLFALIKYFTIKLVIKDYLLHLILNKPGTFARPLNDELDVSTEIIADIKREYIEGYPLDAFGLIA</sequence>
<keyword evidence="1" id="KW-0812">Transmembrane</keyword>
<feature type="transmembrane region" description="Helical" evidence="1">
    <location>
        <begin position="116"/>
        <end position="137"/>
    </location>
</feature>
<keyword evidence="1" id="KW-0472">Membrane</keyword>
<feature type="transmembrane region" description="Helical" evidence="1">
    <location>
        <begin position="38"/>
        <end position="55"/>
    </location>
</feature>
<feature type="transmembrane region" description="Helical" evidence="1">
    <location>
        <begin position="6"/>
        <end position="26"/>
    </location>
</feature>
<dbReference type="EMBL" id="MK072389">
    <property type="protein sequence ID" value="AYV83510.1"/>
    <property type="molecule type" value="Genomic_DNA"/>
</dbReference>
<proteinExistence type="predicted"/>
<feature type="transmembrane region" description="Helical" evidence="1">
    <location>
        <begin position="144"/>
        <end position="164"/>
    </location>
</feature>
<reference evidence="2" key="1">
    <citation type="submission" date="2018-10" db="EMBL/GenBank/DDBJ databases">
        <title>Hidden diversity of soil giant viruses.</title>
        <authorList>
            <person name="Schulz F."/>
            <person name="Alteio L."/>
            <person name="Goudeau D."/>
            <person name="Ryan E.M."/>
            <person name="Malmstrom R.R."/>
            <person name="Blanchard J."/>
            <person name="Woyke T."/>
        </authorList>
    </citation>
    <scope>NUCLEOTIDE SEQUENCE</scope>
    <source>
        <strain evidence="2">HYV1</strain>
    </source>
</reference>
<evidence type="ECO:0000313" key="2">
    <source>
        <dbReference type="EMBL" id="AYV83510.1"/>
    </source>
</evidence>
<protein>
    <submittedName>
        <fullName evidence="2">Uncharacterized protein</fullName>
    </submittedName>
</protein>
<name>A0A3G5A891_9VIRU</name>
<keyword evidence="1" id="KW-1133">Transmembrane helix</keyword>
<organism evidence="2">
    <name type="scientific">Hyperionvirus sp</name>
    <dbReference type="NCBI Taxonomy" id="2487770"/>
    <lineage>
        <taxon>Viruses</taxon>
        <taxon>Varidnaviria</taxon>
        <taxon>Bamfordvirae</taxon>
        <taxon>Nucleocytoviricota</taxon>
        <taxon>Megaviricetes</taxon>
        <taxon>Imitervirales</taxon>
        <taxon>Mimiviridae</taxon>
        <taxon>Klosneuvirinae</taxon>
    </lineage>
</organism>
<accession>A0A3G5A891</accession>
<evidence type="ECO:0000256" key="1">
    <source>
        <dbReference type="SAM" id="Phobius"/>
    </source>
</evidence>